<keyword evidence="1" id="KW-1133">Transmembrane helix</keyword>
<feature type="non-terminal residue" evidence="2">
    <location>
        <position position="131"/>
    </location>
</feature>
<dbReference type="Proteomes" id="UP000749559">
    <property type="component" value="Unassembled WGS sequence"/>
</dbReference>
<dbReference type="AlphaFoldDB" id="A0A8S4Q8V1"/>
<proteinExistence type="predicted"/>
<comment type="caution">
    <text evidence="2">The sequence shown here is derived from an EMBL/GenBank/DDBJ whole genome shotgun (WGS) entry which is preliminary data.</text>
</comment>
<evidence type="ECO:0000313" key="2">
    <source>
        <dbReference type="EMBL" id="CAH1802602.1"/>
    </source>
</evidence>
<keyword evidence="1" id="KW-0472">Membrane</keyword>
<feature type="transmembrane region" description="Helical" evidence="1">
    <location>
        <begin position="93"/>
        <end position="115"/>
    </location>
</feature>
<dbReference type="EMBL" id="CAIIXF020000012">
    <property type="protein sequence ID" value="CAH1802602.1"/>
    <property type="molecule type" value="Genomic_DNA"/>
</dbReference>
<accession>A0A8S4Q8V1</accession>
<name>A0A8S4Q8V1_OWEFU</name>
<evidence type="ECO:0008006" key="4">
    <source>
        <dbReference type="Google" id="ProtNLM"/>
    </source>
</evidence>
<dbReference type="InterPro" id="IPR036179">
    <property type="entry name" value="Ig-like_dom_sf"/>
</dbReference>
<sequence length="131" mass="14133">FIWQFRTTDDPNFGTEEFGDTKQINNIQFNQAGVYRCCASNNLNGYRECSELTINVVAPKTTPVSSSTTIATTVTPFNCSSPVIPASSSTGNIVGGVLGSLFAIGIIAALAFFVFKLNNEVKQLKKENSLL</sequence>
<organism evidence="2 3">
    <name type="scientific">Owenia fusiformis</name>
    <name type="common">Polychaete worm</name>
    <dbReference type="NCBI Taxonomy" id="6347"/>
    <lineage>
        <taxon>Eukaryota</taxon>
        <taxon>Metazoa</taxon>
        <taxon>Spiralia</taxon>
        <taxon>Lophotrochozoa</taxon>
        <taxon>Annelida</taxon>
        <taxon>Polychaeta</taxon>
        <taxon>Sedentaria</taxon>
        <taxon>Canalipalpata</taxon>
        <taxon>Sabellida</taxon>
        <taxon>Oweniida</taxon>
        <taxon>Oweniidae</taxon>
        <taxon>Owenia</taxon>
    </lineage>
</organism>
<evidence type="ECO:0000313" key="3">
    <source>
        <dbReference type="Proteomes" id="UP000749559"/>
    </source>
</evidence>
<protein>
    <recommendedName>
        <fullName evidence="4">Ig-like domain-containing protein</fullName>
    </recommendedName>
</protein>
<evidence type="ECO:0000256" key="1">
    <source>
        <dbReference type="SAM" id="Phobius"/>
    </source>
</evidence>
<dbReference type="SUPFAM" id="SSF48726">
    <property type="entry name" value="Immunoglobulin"/>
    <property type="match status" value="1"/>
</dbReference>
<keyword evidence="1" id="KW-0812">Transmembrane</keyword>
<reference evidence="2" key="1">
    <citation type="submission" date="2022-03" db="EMBL/GenBank/DDBJ databases">
        <authorList>
            <person name="Martin C."/>
        </authorList>
    </citation>
    <scope>NUCLEOTIDE SEQUENCE</scope>
</reference>
<keyword evidence="3" id="KW-1185">Reference proteome</keyword>
<feature type="non-terminal residue" evidence="2">
    <location>
        <position position="1"/>
    </location>
</feature>
<dbReference type="OrthoDB" id="5857426at2759"/>
<gene>
    <name evidence="2" type="ORF">OFUS_LOCUS26267</name>
</gene>